<protein>
    <recommendedName>
        <fullName evidence="1">Endonuclease/exonuclease/phosphatase domain-containing protein</fullName>
    </recommendedName>
</protein>
<keyword evidence="3" id="KW-1185">Reference proteome</keyword>
<dbReference type="AlphaFoldDB" id="A0A4Y2QV05"/>
<feature type="domain" description="Endonuclease/exonuclease/phosphatase" evidence="1">
    <location>
        <begin position="102"/>
        <end position="193"/>
    </location>
</feature>
<proteinExistence type="predicted"/>
<organism evidence="2 3">
    <name type="scientific">Araneus ventricosus</name>
    <name type="common">Orbweaver spider</name>
    <name type="synonym">Epeira ventricosa</name>
    <dbReference type="NCBI Taxonomy" id="182803"/>
    <lineage>
        <taxon>Eukaryota</taxon>
        <taxon>Metazoa</taxon>
        <taxon>Ecdysozoa</taxon>
        <taxon>Arthropoda</taxon>
        <taxon>Chelicerata</taxon>
        <taxon>Arachnida</taxon>
        <taxon>Araneae</taxon>
        <taxon>Araneomorphae</taxon>
        <taxon>Entelegynae</taxon>
        <taxon>Araneoidea</taxon>
        <taxon>Araneidae</taxon>
        <taxon>Araneus</taxon>
    </lineage>
</organism>
<dbReference type="InterPro" id="IPR036691">
    <property type="entry name" value="Endo/exonu/phosph_ase_sf"/>
</dbReference>
<dbReference type="EMBL" id="BGPR01014853">
    <property type="protein sequence ID" value="GBN66975.1"/>
    <property type="molecule type" value="Genomic_DNA"/>
</dbReference>
<dbReference type="OrthoDB" id="6437148at2759"/>
<dbReference type="Gene3D" id="3.60.10.10">
    <property type="entry name" value="Endonuclease/exonuclease/phosphatase"/>
    <property type="match status" value="1"/>
</dbReference>
<dbReference type="Pfam" id="PF14529">
    <property type="entry name" value="Exo_endo_phos_2"/>
    <property type="match status" value="1"/>
</dbReference>
<evidence type="ECO:0000259" key="1">
    <source>
        <dbReference type="Pfam" id="PF14529"/>
    </source>
</evidence>
<dbReference type="SUPFAM" id="SSF56219">
    <property type="entry name" value="DNase I-like"/>
    <property type="match status" value="1"/>
</dbReference>
<reference evidence="2 3" key="1">
    <citation type="journal article" date="2019" name="Sci. Rep.">
        <title>Orb-weaving spider Araneus ventricosus genome elucidates the spidroin gene catalogue.</title>
        <authorList>
            <person name="Kono N."/>
            <person name="Nakamura H."/>
            <person name="Ohtoshi R."/>
            <person name="Moran D.A.P."/>
            <person name="Shinohara A."/>
            <person name="Yoshida Y."/>
            <person name="Fujiwara M."/>
            <person name="Mori M."/>
            <person name="Tomita M."/>
            <person name="Arakawa K."/>
        </authorList>
    </citation>
    <scope>NUCLEOTIDE SEQUENCE [LARGE SCALE GENOMIC DNA]</scope>
</reference>
<sequence>MVQAQNKVRKGWRFLQANLGRSRPATSEIPTFRTGPHDVILLQEPYTVDGSLTGTKLGWRAVYAQGGKTAILVSNPALDVVELVKTVNIVGVQVSDRTLSVAVFSIYFPPSSDKAELVAQLSATLEGIKSSCILIGGDINMRHPLWGPEVKDHRSSDEGLPFVDFIIKHSLNIWNDPKSDPTFDTTRVKIVDIRGLMSLSRLQLSISRLIRGM</sequence>
<accession>A0A4Y2QV05</accession>
<evidence type="ECO:0000313" key="3">
    <source>
        <dbReference type="Proteomes" id="UP000499080"/>
    </source>
</evidence>
<dbReference type="GO" id="GO:0003824">
    <property type="term" value="F:catalytic activity"/>
    <property type="evidence" value="ECO:0007669"/>
    <property type="project" value="InterPro"/>
</dbReference>
<name>A0A4Y2QV05_ARAVE</name>
<dbReference type="InterPro" id="IPR005135">
    <property type="entry name" value="Endo/exonuclease/phosphatase"/>
</dbReference>
<dbReference type="Proteomes" id="UP000499080">
    <property type="component" value="Unassembled WGS sequence"/>
</dbReference>
<gene>
    <name evidence="2" type="ORF">AVEN_62849_1</name>
</gene>
<evidence type="ECO:0000313" key="2">
    <source>
        <dbReference type="EMBL" id="GBN66975.1"/>
    </source>
</evidence>
<comment type="caution">
    <text evidence="2">The sequence shown here is derived from an EMBL/GenBank/DDBJ whole genome shotgun (WGS) entry which is preliminary data.</text>
</comment>